<dbReference type="InterPro" id="IPR029063">
    <property type="entry name" value="SAM-dependent_MTases_sf"/>
</dbReference>
<dbReference type="Pfam" id="PF14904">
    <property type="entry name" value="FAM86"/>
    <property type="match status" value="1"/>
</dbReference>
<dbReference type="OrthoDB" id="194386at2759"/>
<keyword evidence="2" id="KW-0808">Transferase</keyword>
<organism evidence="4 5">
    <name type="scientific">Trichonephila clavata</name>
    <name type="common">Joro spider</name>
    <name type="synonym">Nephila clavata</name>
    <dbReference type="NCBI Taxonomy" id="2740835"/>
    <lineage>
        <taxon>Eukaryota</taxon>
        <taxon>Metazoa</taxon>
        <taxon>Ecdysozoa</taxon>
        <taxon>Arthropoda</taxon>
        <taxon>Chelicerata</taxon>
        <taxon>Arachnida</taxon>
        <taxon>Araneae</taxon>
        <taxon>Araneomorphae</taxon>
        <taxon>Entelegynae</taxon>
        <taxon>Araneoidea</taxon>
        <taxon>Nephilidae</taxon>
        <taxon>Trichonephila</taxon>
    </lineage>
</organism>
<comment type="similarity">
    <text evidence="1">Belongs to the class I-like SAM-binding methyltransferase superfamily. EEF2KMT family.</text>
</comment>
<feature type="domain" description="FAM86 N-terminal" evidence="3">
    <location>
        <begin position="3"/>
        <end position="91"/>
    </location>
</feature>
<dbReference type="GO" id="GO:0016740">
    <property type="term" value="F:transferase activity"/>
    <property type="evidence" value="ECO:0007669"/>
    <property type="project" value="UniProtKB-KW"/>
</dbReference>
<dbReference type="SUPFAM" id="SSF53335">
    <property type="entry name" value="S-adenosyl-L-methionine-dependent methyltransferases"/>
    <property type="match status" value="1"/>
</dbReference>
<evidence type="ECO:0000313" key="4">
    <source>
        <dbReference type="EMBL" id="GFQ66040.1"/>
    </source>
</evidence>
<dbReference type="Proteomes" id="UP000887116">
    <property type="component" value="Unassembled WGS sequence"/>
</dbReference>
<evidence type="ECO:0000259" key="3">
    <source>
        <dbReference type="Pfam" id="PF14904"/>
    </source>
</evidence>
<proteinExistence type="inferred from homology"/>
<dbReference type="InterPro" id="IPR029426">
    <property type="entry name" value="FAM86_N"/>
</dbReference>
<dbReference type="GO" id="GO:0032991">
    <property type="term" value="C:protein-containing complex"/>
    <property type="evidence" value="ECO:0007669"/>
    <property type="project" value="TreeGrafter"/>
</dbReference>
<dbReference type="AlphaFoldDB" id="A0A8X6EYI2"/>
<dbReference type="Pfam" id="PF10294">
    <property type="entry name" value="Methyltransf_16"/>
    <property type="match status" value="1"/>
</dbReference>
<comment type="caution">
    <text evidence="4">The sequence shown here is derived from an EMBL/GenBank/DDBJ whole genome shotgun (WGS) entry which is preliminary data.</text>
</comment>
<evidence type="ECO:0000256" key="1">
    <source>
        <dbReference type="ARBA" id="ARBA00005511"/>
    </source>
</evidence>
<name>A0A8X6EYI2_TRICU</name>
<gene>
    <name evidence="4" type="primary">EEF2KMT</name>
    <name evidence="4" type="ORF">TNCT_313551</name>
</gene>
<evidence type="ECO:0000313" key="5">
    <source>
        <dbReference type="Proteomes" id="UP000887116"/>
    </source>
</evidence>
<accession>A0A8X6EYI2</accession>
<keyword evidence="5" id="KW-1185">Reference proteome</keyword>
<protein>
    <submittedName>
        <fullName evidence="4">Protein-lysine N-methyltransferase EEF2KMT</fullName>
    </submittedName>
</protein>
<dbReference type="Gene3D" id="3.40.50.150">
    <property type="entry name" value="Vaccinia Virus protein VP39"/>
    <property type="match status" value="1"/>
</dbReference>
<sequence>MWRILDQIEKNFLSVTKNKNQILSCFENPALQKLNIDVQERILKITIKNPICTQHAPPLSYQKFFLRCLHESVEKFGSEYSDELMKTYTDILATTDDGRISYHSYKIDSFCTITLQEESCIVVKNTTGLQTWEAAKYMSEWCIRNPLNFDRQIVLELGSGIGLLGIVILKFCNPLKYIFTDKSPEVLKLLSSNIEINIHKLENPVIEQHQLFWSDITEKEAHSFYPDVILGADIVFDIDTIGSLVLALKILLIKESACAYIASTIRNPETNNKFLAELGTAGFIYIILKSHEKSIFAYDKSSNFILYKILKLPK</sequence>
<dbReference type="InterPro" id="IPR019410">
    <property type="entry name" value="Methyltransf_16"/>
</dbReference>
<evidence type="ECO:0000256" key="2">
    <source>
        <dbReference type="ARBA" id="ARBA00022679"/>
    </source>
</evidence>
<dbReference type="EMBL" id="BMAO01010275">
    <property type="protein sequence ID" value="GFQ66040.1"/>
    <property type="molecule type" value="Genomic_DNA"/>
</dbReference>
<reference evidence="4" key="1">
    <citation type="submission" date="2020-07" db="EMBL/GenBank/DDBJ databases">
        <title>Multicomponent nature underlies the extraordinary mechanical properties of spider dragline silk.</title>
        <authorList>
            <person name="Kono N."/>
            <person name="Nakamura H."/>
            <person name="Mori M."/>
            <person name="Yoshida Y."/>
            <person name="Ohtoshi R."/>
            <person name="Malay A.D."/>
            <person name="Moran D.A.P."/>
            <person name="Tomita M."/>
            <person name="Numata K."/>
            <person name="Arakawa K."/>
        </authorList>
    </citation>
    <scope>NUCLEOTIDE SEQUENCE</scope>
</reference>
<dbReference type="PANTHER" id="PTHR14614">
    <property type="entry name" value="HEPATOCELLULAR CARCINOMA-ASSOCIATED ANTIGEN"/>
    <property type="match status" value="1"/>
</dbReference>
<dbReference type="PANTHER" id="PTHR14614:SF130">
    <property type="entry name" value="PROTEIN-LYSINE N-METHYLTRANSFERASE EEF2KMT"/>
    <property type="match status" value="1"/>
</dbReference>